<dbReference type="PANTHER" id="PTHR42933:SF1">
    <property type="entry name" value="SITE-SPECIFIC DNA-METHYLTRANSFERASE (ADENINE-SPECIFIC)"/>
    <property type="match status" value="1"/>
</dbReference>
<dbReference type="AlphaFoldDB" id="A0A844M3Q5"/>
<dbReference type="Gene3D" id="3.40.50.150">
    <property type="entry name" value="Vaccinia Virus protein VP39"/>
    <property type="match status" value="1"/>
</dbReference>
<evidence type="ECO:0000313" key="10">
    <source>
        <dbReference type="Proteomes" id="UP000442109"/>
    </source>
</evidence>
<evidence type="ECO:0000256" key="6">
    <source>
        <dbReference type="ARBA" id="ARBA00022747"/>
    </source>
</evidence>
<evidence type="ECO:0000256" key="7">
    <source>
        <dbReference type="ARBA" id="ARBA00047942"/>
    </source>
</evidence>
<dbReference type="Pfam" id="PF02384">
    <property type="entry name" value="N6_Mtase"/>
    <property type="match status" value="1"/>
</dbReference>
<dbReference type="InterPro" id="IPR051537">
    <property type="entry name" value="DNA_Adenine_Mtase"/>
</dbReference>
<dbReference type="InterPro" id="IPR003356">
    <property type="entry name" value="DNA_methylase_A-5"/>
</dbReference>
<dbReference type="GO" id="GO:0009307">
    <property type="term" value="P:DNA restriction-modification system"/>
    <property type="evidence" value="ECO:0007669"/>
    <property type="project" value="UniProtKB-KW"/>
</dbReference>
<keyword evidence="5" id="KW-0949">S-adenosyl-L-methionine</keyword>
<feature type="non-terminal residue" evidence="9">
    <location>
        <position position="80"/>
    </location>
</feature>
<name>A0A844M3Q5_9GAMM</name>
<dbReference type="InterPro" id="IPR029063">
    <property type="entry name" value="SAM-dependent_MTases_sf"/>
</dbReference>
<keyword evidence="10" id="KW-1185">Reference proteome</keyword>
<evidence type="ECO:0000256" key="2">
    <source>
        <dbReference type="ARBA" id="ARBA00011900"/>
    </source>
</evidence>
<accession>A0A844M3Q5</accession>
<dbReference type="GO" id="GO:0003677">
    <property type="term" value="F:DNA binding"/>
    <property type="evidence" value="ECO:0007669"/>
    <property type="project" value="InterPro"/>
</dbReference>
<sequence>DVVLTPSYVATLLVKLARVDKDSYVWDFATGSAGLLVSAMNEMLNDAKEKITSPDELYKKEAEIKANQLLGLEILSSVYM</sequence>
<dbReference type="EMBL" id="WFKQ01000211">
    <property type="protein sequence ID" value="MUG33602.1"/>
    <property type="molecule type" value="Genomic_DNA"/>
</dbReference>
<feature type="non-terminal residue" evidence="9">
    <location>
        <position position="1"/>
    </location>
</feature>
<protein>
    <recommendedName>
        <fullName evidence="2">site-specific DNA-methyltransferase (adenine-specific)</fullName>
        <ecNumber evidence="2">2.1.1.72</ecNumber>
    </recommendedName>
</protein>
<dbReference type="GO" id="GO:0008170">
    <property type="term" value="F:N-methyltransferase activity"/>
    <property type="evidence" value="ECO:0007669"/>
    <property type="project" value="InterPro"/>
</dbReference>
<evidence type="ECO:0000256" key="5">
    <source>
        <dbReference type="ARBA" id="ARBA00022691"/>
    </source>
</evidence>
<evidence type="ECO:0000256" key="1">
    <source>
        <dbReference type="ARBA" id="ARBA00006594"/>
    </source>
</evidence>
<dbReference type="Proteomes" id="UP000442109">
    <property type="component" value="Unassembled WGS sequence"/>
</dbReference>
<dbReference type="PANTHER" id="PTHR42933">
    <property type="entry name" value="SLR6095 PROTEIN"/>
    <property type="match status" value="1"/>
</dbReference>
<proteinExistence type="inferred from homology"/>
<keyword evidence="6" id="KW-0680">Restriction system</keyword>
<gene>
    <name evidence="9" type="ORF">GB996_12555</name>
</gene>
<dbReference type="EC" id="2.1.1.72" evidence="2"/>
<keyword evidence="4" id="KW-0808">Transferase</keyword>
<comment type="similarity">
    <text evidence="1">Belongs to the N(4)/N(6)-methyltransferase family.</text>
</comment>
<evidence type="ECO:0000256" key="4">
    <source>
        <dbReference type="ARBA" id="ARBA00022679"/>
    </source>
</evidence>
<feature type="domain" description="DNA methylase adenine-specific" evidence="8">
    <location>
        <begin position="4"/>
        <end position="68"/>
    </location>
</feature>
<reference evidence="9 10" key="1">
    <citation type="journal article" date="2019" name="PLoS ONE">
        <title>Pup mortality in New Zealand sea lions (Phocarctos hookeri) at Enderby Island, Auckland Islands, 2013-18.</title>
        <authorList>
            <person name="Michael S.A."/>
            <person name="Hayman D.T.S."/>
            <person name="Gray R."/>
            <person name="Zhang J."/>
            <person name="Rogers L."/>
            <person name="Roe W.D."/>
        </authorList>
    </citation>
    <scope>NUCLEOTIDE SEQUENCE [LARGE SCALE GENOMIC DNA]</scope>
    <source>
        <strain evidence="9 10">SM868</strain>
    </source>
</reference>
<comment type="catalytic activity">
    <reaction evidence="7">
        <text>a 2'-deoxyadenosine in DNA + S-adenosyl-L-methionine = an N(6)-methyl-2'-deoxyadenosine in DNA + S-adenosyl-L-homocysteine + H(+)</text>
        <dbReference type="Rhea" id="RHEA:15197"/>
        <dbReference type="Rhea" id="RHEA-COMP:12418"/>
        <dbReference type="Rhea" id="RHEA-COMP:12419"/>
        <dbReference type="ChEBI" id="CHEBI:15378"/>
        <dbReference type="ChEBI" id="CHEBI:57856"/>
        <dbReference type="ChEBI" id="CHEBI:59789"/>
        <dbReference type="ChEBI" id="CHEBI:90615"/>
        <dbReference type="ChEBI" id="CHEBI:90616"/>
        <dbReference type="EC" id="2.1.1.72"/>
    </reaction>
</comment>
<evidence type="ECO:0000256" key="3">
    <source>
        <dbReference type="ARBA" id="ARBA00022603"/>
    </source>
</evidence>
<keyword evidence="3 9" id="KW-0489">Methyltransferase</keyword>
<comment type="caution">
    <text evidence="9">The sequence shown here is derived from an EMBL/GenBank/DDBJ whole genome shotgun (WGS) entry which is preliminary data.</text>
</comment>
<dbReference type="OrthoDB" id="5749002at2"/>
<evidence type="ECO:0000259" key="8">
    <source>
        <dbReference type="Pfam" id="PF02384"/>
    </source>
</evidence>
<evidence type="ECO:0000313" key="9">
    <source>
        <dbReference type="EMBL" id="MUG33602.1"/>
    </source>
</evidence>
<organism evidence="9 10">
    <name type="scientific">Psychrobacter sanguinis</name>
    <dbReference type="NCBI Taxonomy" id="861445"/>
    <lineage>
        <taxon>Bacteria</taxon>
        <taxon>Pseudomonadati</taxon>
        <taxon>Pseudomonadota</taxon>
        <taxon>Gammaproteobacteria</taxon>
        <taxon>Moraxellales</taxon>
        <taxon>Moraxellaceae</taxon>
        <taxon>Psychrobacter</taxon>
    </lineage>
</organism>
<dbReference type="GO" id="GO:0032259">
    <property type="term" value="P:methylation"/>
    <property type="evidence" value="ECO:0007669"/>
    <property type="project" value="UniProtKB-KW"/>
</dbReference>
<dbReference type="SUPFAM" id="SSF53335">
    <property type="entry name" value="S-adenosyl-L-methionine-dependent methyltransferases"/>
    <property type="match status" value="1"/>
</dbReference>
<dbReference type="GO" id="GO:0009007">
    <property type="term" value="F:site-specific DNA-methyltransferase (adenine-specific) activity"/>
    <property type="evidence" value="ECO:0007669"/>
    <property type="project" value="UniProtKB-EC"/>
</dbReference>